<keyword evidence="3" id="KW-1185">Reference proteome</keyword>
<feature type="compositionally biased region" description="Basic residues" evidence="1">
    <location>
        <begin position="159"/>
        <end position="170"/>
    </location>
</feature>
<gene>
    <name evidence="2" type="ORF">STAS_30454</name>
</gene>
<evidence type="ECO:0000256" key="1">
    <source>
        <dbReference type="SAM" id="MobiDB-lite"/>
    </source>
</evidence>
<accession>A0A5A7R5C1</accession>
<protein>
    <submittedName>
        <fullName evidence="2">3-octaprenyl-4-hydroxybenzoate carboxy-lyase</fullName>
    </submittedName>
</protein>
<keyword evidence="2" id="KW-0456">Lyase</keyword>
<dbReference type="EMBL" id="BKCP01010514">
    <property type="protein sequence ID" value="GER52963.1"/>
    <property type="molecule type" value="Genomic_DNA"/>
</dbReference>
<organism evidence="2 3">
    <name type="scientific">Striga asiatica</name>
    <name type="common">Asiatic witchweed</name>
    <name type="synonym">Buchnera asiatica</name>
    <dbReference type="NCBI Taxonomy" id="4170"/>
    <lineage>
        <taxon>Eukaryota</taxon>
        <taxon>Viridiplantae</taxon>
        <taxon>Streptophyta</taxon>
        <taxon>Embryophyta</taxon>
        <taxon>Tracheophyta</taxon>
        <taxon>Spermatophyta</taxon>
        <taxon>Magnoliopsida</taxon>
        <taxon>eudicotyledons</taxon>
        <taxon>Gunneridae</taxon>
        <taxon>Pentapetalae</taxon>
        <taxon>asterids</taxon>
        <taxon>lamiids</taxon>
        <taxon>Lamiales</taxon>
        <taxon>Orobanchaceae</taxon>
        <taxon>Buchnereae</taxon>
        <taxon>Striga</taxon>
    </lineage>
</organism>
<dbReference type="Proteomes" id="UP000325081">
    <property type="component" value="Unassembled WGS sequence"/>
</dbReference>
<proteinExistence type="predicted"/>
<comment type="caution">
    <text evidence="2">The sequence shown here is derived from an EMBL/GenBank/DDBJ whole genome shotgun (WGS) entry which is preliminary data.</text>
</comment>
<reference evidence="3" key="1">
    <citation type="journal article" date="2019" name="Curr. Biol.">
        <title>Genome Sequence of Striga asiatica Provides Insight into the Evolution of Plant Parasitism.</title>
        <authorList>
            <person name="Yoshida S."/>
            <person name="Kim S."/>
            <person name="Wafula E.K."/>
            <person name="Tanskanen J."/>
            <person name="Kim Y.M."/>
            <person name="Honaas L."/>
            <person name="Yang Z."/>
            <person name="Spallek T."/>
            <person name="Conn C.E."/>
            <person name="Ichihashi Y."/>
            <person name="Cheong K."/>
            <person name="Cui S."/>
            <person name="Der J.P."/>
            <person name="Gundlach H."/>
            <person name="Jiao Y."/>
            <person name="Hori C."/>
            <person name="Ishida J.K."/>
            <person name="Kasahara H."/>
            <person name="Kiba T."/>
            <person name="Kim M.S."/>
            <person name="Koo N."/>
            <person name="Laohavisit A."/>
            <person name="Lee Y.H."/>
            <person name="Lumba S."/>
            <person name="McCourt P."/>
            <person name="Mortimer J.C."/>
            <person name="Mutuku J.M."/>
            <person name="Nomura T."/>
            <person name="Sasaki-Sekimoto Y."/>
            <person name="Seto Y."/>
            <person name="Wang Y."/>
            <person name="Wakatake T."/>
            <person name="Sakakibara H."/>
            <person name="Demura T."/>
            <person name="Yamaguchi S."/>
            <person name="Yoneyama K."/>
            <person name="Manabe R.I."/>
            <person name="Nelson D.C."/>
            <person name="Schulman A.H."/>
            <person name="Timko M.P."/>
            <person name="dePamphilis C.W."/>
            <person name="Choi D."/>
            <person name="Shirasu K."/>
        </authorList>
    </citation>
    <scope>NUCLEOTIDE SEQUENCE [LARGE SCALE GENOMIC DNA]</scope>
    <source>
        <strain evidence="3">cv. UVA1</strain>
    </source>
</reference>
<evidence type="ECO:0000313" key="2">
    <source>
        <dbReference type="EMBL" id="GER52963.1"/>
    </source>
</evidence>
<name>A0A5A7R5C1_STRAF</name>
<dbReference type="GO" id="GO:0016829">
    <property type="term" value="F:lyase activity"/>
    <property type="evidence" value="ECO:0007669"/>
    <property type="project" value="UniProtKB-KW"/>
</dbReference>
<dbReference type="AlphaFoldDB" id="A0A5A7R5C1"/>
<feature type="region of interest" description="Disordered" evidence="1">
    <location>
        <begin position="151"/>
        <end position="170"/>
    </location>
</feature>
<evidence type="ECO:0000313" key="3">
    <source>
        <dbReference type="Proteomes" id="UP000325081"/>
    </source>
</evidence>
<sequence>MAWAREPVFMGKISENSCHLVIIGGQEAGIEQRVESFHIAVHTHGQNPVKQVYGVSDQAAPAIEDDEVRDQVFGFAGAEAVHGVPEQGPDGVVVVRVPEFGNGFGVNSAVELQLGGEVGGAEDVGDAGRVGLGQDDAEGGVGLVLVGELGSGGGEVEKKRRRWRRSSVPF</sequence>